<reference evidence="1" key="1">
    <citation type="journal article" date="2015" name="Nature">
        <title>Complex archaea that bridge the gap between prokaryotes and eukaryotes.</title>
        <authorList>
            <person name="Spang A."/>
            <person name="Saw J.H."/>
            <person name="Jorgensen S.L."/>
            <person name="Zaremba-Niedzwiedzka K."/>
            <person name="Martijn J."/>
            <person name="Lind A.E."/>
            <person name="van Eijk R."/>
            <person name="Schleper C."/>
            <person name="Guy L."/>
            <person name="Ettema T.J."/>
        </authorList>
    </citation>
    <scope>NUCLEOTIDE SEQUENCE</scope>
</reference>
<proteinExistence type="predicted"/>
<sequence length="79" mass="9699">MTRPKLPDNYKKEFRHSFTMLKEHKNFLDKFVNKSDAFRKIMFEIMPKIVATFVKQRIKMDLSEKEIRIIKVYIDEMNK</sequence>
<evidence type="ECO:0000313" key="1">
    <source>
        <dbReference type="EMBL" id="KKN34031.1"/>
    </source>
</evidence>
<protein>
    <submittedName>
        <fullName evidence="1">Uncharacterized protein</fullName>
    </submittedName>
</protein>
<name>A0A0F9SAK3_9ZZZZ</name>
<gene>
    <name evidence="1" type="ORF">LCGC14_0797920</name>
</gene>
<comment type="caution">
    <text evidence="1">The sequence shown here is derived from an EMBL/GenBank/DDBJ whole genome shotgun (WGS) entry which is preliminary data.</text>
</comment>
<accession>A0A0F9SAK3</accession>
<dbReference type="EMBL" id="LAZR01002134">
    <property type="protein sequence ID" value="KKN34031.1"/>
    <property type="molecule type" value="Genomic_DNA"/>
</dbReference>
<dbReference type="AlphaFoldDB" id="A0A0F9SAK3"/>
<organism evidence="1">
    <name type="scientific">marine sediment metagenome</name>
    <dbReference type="NCBI Taxonomy" id="412755"/>
    <lineage>
        <taxon>unclassified sequences</taxon>
        <taxon>metagenomes</taxon>
        <taxon>ecological metagenomes</taxon>
    </lineage>
</organism>